<protein>
    <recommendedName>
        <fullName evidence="4">Serine/arginine repetitive matrix protein 1</fullName>
    </recommendedName>
</protein>
<evidence type="ECO:0000256" key="1">
    <source>
        <dbReference type="SAM" id="MobiDB-lite"/>
    </source>
</evidence>
<feature type="compositionally biased region" description="Basic and acidic residues" evidence="1">
    <location>
        <begin position="185"/>
        <end position="196"/>
    </location>
</feature>
<name>A0A0F7TZP4_PENBI</name>
<feature type="compositionally biased region" description="Basic residues" evidence="1">
    <location>
        <begin position="87"/>
        <end position="97"/>
    </location>
</feature>
<dbReference type="Proteomes" id="UP000042958">
    <property type="component" value="Unassembled WGS sequence"/>
</dbReference>
<feature type="compositionally biased region" description="Polar residues" evidence="1">
    <location>
        <begin position="405"/>
        <end position="414"/>
    </location>
</feature>
<feature type="compositionally biased region" description="Basic and acidic residues" evidence="1">
    <location>
        <begin position="1"/>
        <end position="24"/>
    </location>
</feature>
<gene>
    <name evidence="2" type="ORF">PMG11_10585</name>
</gene>
<dbReference type="STRING" id="104259.A0A0F7TZP4"/>
<feature type="compositionally biased region" description="Low complexity" evidence="1">
    <location>
        <begin position="211"/>
        <end position="226"/>
    </location>
</feature>
<dbReference type="OrthoDB" id="5424692at2759"/>
<evidence type="ECO:0000313" key="2">
    <source>
        <dbReference type="EMBL" id="CEJ62073.1"/>
    </source>
</evidence>
<sequence>MDWDRRRFDDRRGGESYRPAERPGRSSSRGYEGRRRSPPRNRSRPRADTWVPSNRTYGRPRSRSPEYRRRSRTPPFQGRGYGPGSYGRRRSPPRRFSPRRDDRPRSPPPPSWRSRSPAYNEGRPRDLSRGRGSPRRTRDPTPASQDVRSARHTSPPLPDNDRPTQAIPTDAQPTLVFRSQSSADAPRREQNADKRARPVSRSRQVSPAHVAAAPESSATSRRSSPSIHPDRTGTTSIRSRSRSPVRQSPSLRPPPGPRGRSPYRDPHRQSETLGPRRSQDDFARNLEKAGPDLGQLGGGRSPGNIPTQPRNAGIHPAPPSGPSQGLKVAAPGPNRGPHNMSLLSAPTRPRRGPGSRDAPWAGASMARRGPPAAPAAHGVPSGPRASFSSPVTGGGGGHYRHAGTRQHSVASANLPTGPKGPSHLAGLSSIIPGGRVFPSTLDPATEKRLLQLETDREKLLEQVMETQRSKRAGLRDWDRLDRESSICALKSELAEGHLQRMAEESSIGGGVLF</sequence>
<organism evidence="2 3">
    <name type="scientific">Penicillium brasilianum</name>
    <dbReference type="NCBI Taxonomy" id="104259"/>
    <lineage>
        <taxon>Eukaryota</taxon>
        <taxon>Fungi</taxon>
        <taxon>Dikarya</taxon>
        <taxon>Ascomycota</taxon>
        <taxon>Pezizomycotina</taxon>
        <taxon>Eurotiomycetes</taxon>
        <taxon>Eurotiomycetidae</taxon>
        <taxon>Eurotiales</taxon>
        <taxon>Aspergillaceae</taxon>
        <taxon>Penicillium</taxon>
    </lineage>
</organism>
<reference evidence="3" key="1">
    <citation type="journal article" date="2015" name="Genome Announc.">
        <title>Draft genome sequence of the fungus Penicillium brasilianum MG11.</title>
        <authorList>
            <person name="Horn F."/>
            <person name="Linde J."/>
            <person name="Mattern D.J."/>
            <person name="Walther G."/>
            <person name="Guthke R."/>
            <person name="Brakhage A.A."/>
            <person name="Valiante V."/>
        </authorList>
    </citation>
    <scope>NUCLEOTIDE SEQUENCE [LARGE SCALE GENOMIC DNA]</scope>
    <source>
        <strain evidence="3">MG11</strain>
    </source>
</reference>
<keyword evidence="3" id="KW-1185">Reference proteome</keyword>
<evidence type="ECO:0000313" key="3">
    <source>
        <dbReference type="Proteomes" id="UP000042958"/>
    </source>
</evidence>
<evidence type="ECO:0008006" key="4">
    <source>
        <dbReference type="Google" id="ProtNLM"/>
    </source>
</evidence>
<feature type="compositionally biased region" description="Low complexity" evidence="1">
    <location>
        <begin position="361"/>
        <end position="383"/>
    </location>
</feature>
<dbReference type="EMBL" id="CDHK01000014">
    <property type="protein sequence ID" value="CEJ62073.1"/>
    <property type="molecule type" value="Genomic_DNA"/>
</dbReference>
<feature type="region of interest" description="Disordered" evidence="1">
    <location>
        <begin position="1"/>
        <end position="427"/>
    </location>
</feature>
<proteinExistence type="predicted"/>
<feature type="compositionally biased region" description="Basic and acidic residues" evidence="1">
    <location>
        <begin position="277"/>
        <end position="290"/>
    </location>
</feature>
<dbReference type="AlphaFoldDB" id="A0A0F7TZP4"/>
<accession>A0A0F7TZP4</accession>